<evidence type="ECO:0000256" key="1">
    <source>
        <dbReference type="SAM" id="Phobius"/>
    </source>
</evidence>
<protein>
    <submittedName>
        <fullName evidence="2">Uncharacterized protein</fullName>
    </submittedName>
</protein>
<feature type="transmembrane region" description="Helical" evidence="1">
    <location>
        <begin position="63"/>
        <end position="81"/>
    </location>
</feature>
<organism evidence="2 3">
    <name type="scientific">Rhodoglobus vestalii</name>
    <dbReference type="NCBI Taxonomy" id="193384"/>
    <lineage>
        <taxon>Bacteria</taxon>
        <taxon>Bacillati</taxon>
        <taxon>Actinomycetota</taxon>
        <taxon>Actinomycetes</taxon>
        <taxon>Micrococcales</taxon>
        <taxon>Microbacteriaceae</taxon>
        <taxon>Rhodoglobus</taxon>
    </lineage>
</organism>
<dbReference type="AlphaFoldDB" id="A0A8H2PZA9"/>
<reference evidence="2 3" key="1">
    <citation type="submission" date="2019-06" db="EMBL/GenBank/DDBJ databases">
        <title>Sequencing the genomes of 1000 actinobacteria strains.</title>
        <authorList>
            <person name="Klenk H.-P."/>
        </authorList>
    </citation>
    <scope>NUCLEOTIDE SEQUENCE [LARGE SCALE GENOMIC DNA]</scope>
    <source>
        <strain evidence="2 3">DSM 21947</strain>
    </source>
</reference>
<keyword evidence="1" id="KW-1133">Transmembrane helix</keyword>
<keyword evidence="1" id="KW-0472">Membrane</keyword>
<feature type="transmembrane region" description="Helical" evidence="1">
    <location>
        <begin position="12"/>
        <end position="29"/>
    </location>
</feature>
<dbReference type="Proteomes" id="UP000316560">
    <property type="component" value="Unassembled WGS sequence"/>
</dbReference>
<comment type="caution">
    <text evidence="2">The sequence shown here is derived from an EMBL/GenBank/DDBJ whole genome shotgun (WGS) entry which is preliminary data.</text>
</comment>
<proteinExistence type="predicted"/>
<name>A0A8H2PZA9_9MICO</name>
<keyword evidence="1" id="KW-0812">Transmembrane</keyword>
<feature type="transmembrane region" description="Helical" evidence="1">
    <location>
        <begin position="121"/>
        <end position="143"/>
    </location>
</feature>
<evidence type="ECO:0000313" key="3">
    <source>
        <dbReference type="Proteomes" id="UP000316560"/>
    </source>
</evidence>
<dbReference type="EMBL" id="VFRA01000001">
    <property type="protein sequence ID" value="TQO20528.1"/>
    <property type="molecule type" value="Genomic_DNA"/>
</dbReference>
<gene>
    <name evidence="2" type="ORF">FB472_2163</name>
</gene>
<dbReference type="OrthoDB" id="5125396at2"/>
<accession>A0A8H2PZA9</accession>
<sequence>MISRGTQVLRSLFIAALSVLVAALAHVFGGGNAPSWVALALALAFATLVSIPLVGKRMSLPRVTIAVTIAQTFFHTVFAVIGNAGNVVASGTGHHDVAFTVATGAINHGAHGAVPMTVGHAIAGIVTIVALCQGIAALTAIVASARRQIRRVLVSRFAPVSIRRAPATLVFHWGAIAETLQSLRSVVSRRGPPIAAAVFS</sequence>
<dbReference type="RefSeq" id="WP_141990837.1">
    <property type="nucleotide sequence ID" value="NZ_VFRA01000001.1"/>
</dbReference>
<keyword evidence="3" id="KW-1185">Reference proteome</keyword>
<evidence type="ECO:0000313" key="2">
    <source>
        <dbReference type="EMBL" id="TQO20528.1"/>
    </source>
</evidence>
<feature type="transmembrane region" description="Helical" evidence="1">
    <location>
        <begin position="35"/>
        <end position="54"/>
    </location>
</feature>